<sequence length="140" mass="15923">MNYVRFGKACETPHAGRIRQGRFRRRNREGRPRSAQQCRPLGHRARCRCRTGYDRSQLTGYPTDPRFSGRLLGLPSPLRQQQPFIRLTQPLPGASCVPVQTKVPAGQMMGLSSPRHNRSRGPISRCSCSRNHPTLRHPRA</sequence>
<evidence type="ECO:0000256" key="1">
    <source>
        <dbReference type="SAM" id="MobiDB-lite"/>
    </source>
</evidence>
<dbReference type="HOGENOM" id="CLU_1833584_0_0_5"/>
<dbReference type="EMBL" id="CP001074">
    <property type="protein sequence ID" value="ACE89607.1"/>
    <property type="molecule type" value="Genomic_DNA"/>
</dbReference>
<feature type="region of interest" description="Disordered" evidence="1">
    <location>
        <begin position="107"/>
        <end position="140"/>
    </location>
</feature>
<reference evidence="2 3" key="1">
    <citation type="submission" date="2008-04" db="EMBL/GenBank/DDBJ databases">
        <title>Genome diversity and DNA divergence of Rhizobium etli.</title>
        <authorList>
            <person name="Gonzalez V."/>
            <person name="Acosta J.L."/>
            <person name="Santamaria R.I."/>
            <person name="Bustos P."/>
            <person name="Hernandez-Gonzalez I.L."/>
            <person name="Fernandez J.L."/>
            <person name="Diaz R."/>
            <person name="Flores M."/>
            <person name="Mora J."/>
            <person name="Palacios R."/>
            <person name="Davila G."/>
        </authorList>
    </citation>
    <scope>NUCLEOTIDE SEQUENCE [LARGE SCALE GENOMIC DNA]</scope>
    <source>
        <strain evidence="2 3">CIAT 652</strain>
    </source>
</reference>
<protein>
    <submittedName>
        <fullName evidence="2">Uncharacterized protein</fullName>
    </submittedName>
</protein>
<proteinExistence type="predicted"/>
<gene>
    <name evidence="2" type="ordered locus">RHECIAT_CH0000616</name>
</gene>
<accession>B3PNP4</accession>
<dbReference type="Proteomes" id="UP000008817">
    <property type="component" value="Chromosome"/>
</dbReference>
<organism evidence="2 3">
    <name type="scientific">Rhizobium etli (strain CIAT 652)</name>
    <dbReference type="NCBI Taxonomy" id="491916"/>
    <lineage>
        <taxon>Bacteria</taxon>
        <taxon>Pseudomonadati</taxon>
        <taxon>Pseudomonadota</taxon>
        <taxon>Alphaproteobacteria</taxon>
        <taxon>Hyphomicrobiales</taxon>
        <taxon>Rhizobiaceae</taxon>
        <taxon>Rhizobium/Agrobacterium group</taxon>
        <taxon>Rhizobium</taxon>
    </lineage>
</organism>
<dbReference type="KEGG" id="rec:RHECIAT_CH0000616"/>
<evidence type="ECO:0000313" key="2">
    <source>
        <dbReference type="EMBL" id="ACE89607.1"/>
    </source>
</evidence>
<name>B3PNP4_RHIE6</name>
<evidence type="ECO:0000313" key="3">
    <source>
        <dbReference type="Proteomes" id="UP000008817"/>
    </source>
</evidence>
<dbReference type="AlphaFoldDB" id="B3PNP4"/>